<sequence length="32" mass="3793">MKAKMMQIQAYRSTGSHLYSGHSDTELRMYDR</sequence>
<evidence type="ECO:0000313" key="2">
    <source>
        <dbReference type="Proteomes" id="UP000324222"/>
    </source>
</evidence>
<dbReference type="EMBL" id="VSRR010103935">
    <property type="protein sequence ID" value="MPC95905.1"/>
    <property type="molecule type" value="Genomic_DNA"/>
</dbReference>
<protein>
    <submittedName>
        <fullName evidence="1">Uncharacterized protein</fullName>
    </submittedName>
</protein>
<organism evidence="1 2">
    <name type="scientific">Portunus trituberculatus</name>
    <name type="common">Swimming crab</name>
    <name type="synonym">Neptunus trituberculatus</name>
    <dbReference type="NCBI Taxonomy" id="210409"/>
    <lineage>
        <taxon>Eukaryota</taxon>
        <taxon>Metazoa</taxon>
        <taxon>Ecdysozoa</taxon>
        <taxon>Arthropoda</taxon>
        <taxon>Crustacea</taxon>
        <taxon>Multicrustacea</taxon>
        <taxon>Malacostraca</taxon>
        <taxon>Eumalacostraca</taxon>
        <taxon>Eucarida</taxon>
        <taxon>Decapoda</taxon>
        <taxon>Pleocyemata</taxon>
        <taxon>Brachyura</taxon>
        <taxon>Eubrachyura</taxon>
        <taxon>Portunoidea</taxon>
        <taxon>Portunidae</taxon>
        <taxon>Portuninae</taxon>
        <taxon>Portunus</taxon>
    </lineage>
</organism>
<dbReference type="AlphaFoldDB" id="A0A5B7JMR6"/>
<proteinExistence type="predicted"/>
<keyword evidence="2" id="KW-1185">Reference proteome</keyword>
<name>A0A5B7JMR6_PORTR</name>
<comment type="caution">
    <text evidence="1">The sequence shown here is derived from an EMBL/GenBank/DDBJ whole genome shotgun (WGS) entry which is preliminary data.</text>
</comment>
<evidence type="ECO:0000313" key="1">
    <source>
        <dbReference type="EMBL" id="MPC95905.1"/>
    </source>
</evidence>
<accession>A0A5B7JMR6</accession>
<reference evidence="1 2" key="1">
    <citation type="submission" date="2019-05" db="EMBL/GenBank/DDBJ databases">
        <title>Another draft genome of Portunus trituberculatus and its Hox gene families provides insights of decapod evolution.</title>
        <authorList>
            <person name="Jeong J.-H."/>
            <person name="Song I."/>
            <person name="Kim S."/>
            <person name="Choi T."/>
            <person name="Kim D."/>
            <person name="Ryu S."/>
            <person name="Kim W."/>
        </authorList>
    </citation>
    <scope>NUCLEOTIDE SEQUENCE [LARGE SCALE GENOMIC DNA]</scope>
    <source>
        <tissue evidence="1">Muscle</tissue>
    </source>
</reference>
<dbReference type="Proteomes" id="UP000324222">
    <property type="component" value="Unassembled WGS sequence"/>
</dbReference>
<gene>
    <name evidence="1" type="ORF">E2C01_091134</name>
</gene>